<feature type="transmembrane region" description="Helical" evidence="1">
    <location>
        <begin position="6"/>
        <end position="27"/>
    </location>
</feature>
<reference evidence="2" key="2">
    <citation type="journal article" date="2016" name="Front. Microbiol.">
        <title>The Regulatory Protein RosR Affects Rhizobium leguminosarum bv. trifolii Protein Profiles, Cell Surface Properties, and Symbiosis with Clover.</title>
        <authorList>
            <person name="Rachwal K."/>
            <person name="Boguszewska A."/>
            <person name="Kopcinska J."/>
            <person name="Karas M."/>
            <person name="Tchorzewski M."/>
            <person name="Janczarek M."/>
        </authorList>
    </citation>
    <scope>NUCLEOTIDE SEQUENCE</scope>
    <source>
        <strain evidence="2">Rt24.2</strain>
    </source>
</reference>
<keyword evidence="1" id="KW-1133">Transmembrane helix</keyword>
<feature type="transmembrane region" description="Helical" evidence="1">
    <location>
        <begin position="69"/>
        <end position="94"/>
    </location>
</feature>
<dbReference type="AlphaFoldDB" id="A0A1C9I3U0"/>
<keyword evidence="1" id="KW-0812">Transmembrane</keyword>
<keyword evidence="1" id="KW-0472">Membrane</keyword>
<name>A0A1C9I3U0_RHILT</name>
<dbReference type="GeneID" id="61422734"/>
<proteinExistence type="predicted"/>
<organism evidence="2">
    <name type="scientific">Rhizobium leguminosarum bv. trifolii</name>
    <dbReference type="NCBI Taxonomy" id="386"/>
    <lineage>
        <taxon>Bacteria</taxon>
        <taxon>Pseudomonadati</taxon>
        <taxon>Pseudomonadota</taxon>
        <taxon>Alphaproteobacteria</taxon>
        <taxon>Hyphomicrobiales</taxon>
        <taxon>Rhizobiaceae</taxon>
        <taxon>Rhizobium/Agrobacterium group</taxon>
        <taxon>Rhizobium</taxon>
    </lineage>
</organism>
<protein>
    <submittedName>
        <fullName evidence="2">Membrane protein</fullName>
    </submittedName>
</protein>
<dbReference type="RefSeq" id="WP_026188303.1">
    <property type="nucleotide sequence ID" value="NZ_MAMO01000166.1"/>
</dbReference>
<accession>A0A1C9I3U0</accession>
<evidence type="ECO:0000313" key="2">
    <source>
        <dbReference type="EMBL" id="AOO93490.1"/>
    </source>
</evidence>
<reference evidence="2" key="1">
    <citation type="journal article" date="2015" name="BMC Genomics">
        <title>Transcriptome profiling of a Rhizobium leguminosarum bv. trifolii rosR mutant reveals the role of the transcriptional regulator RosR in motility, synthesis of cell-surface components, and other cellular processes.</title>
        <authorList>
            <person name="Rachwal K."/>
            <person name="Matczynska E."/>
            <person name="Janczarek M."/>
        </authorList>
    </citation>
    <scope>NUCLEOTIDE SEQUENCE</scope>
    <source>
        <strain evidence="2">Rt24.2</strain>
    </source>
</reference>
<sequence length="95" mass="10961">MVAGDLIVLWIMFCVVGAFCAYHWYWFIRSIIFYSRNGFDFREDFGPEAYWSERGGDDDCVLMKPKEKFLIAQPSFVVVTSVMLTFIVLGLTGII</sequence>
<evidence type="ECO:0000256" key="1">
    <source>
        <dbReference type="SAM" id="Phobius"/>
    </source>
</evidence>
<dbReference type="EMBL" id="KX491126">
    <property type="protein sequence ID" value="AOO93490.1"/>
    <property type="molecule type" value="Genomic_DNA"/>
</dbReference>